<dbReference type="OrthoDB" id="161814at2759"/>
<accession>A0A8H7GQ49</accession>
<evidence type="ECO:0000313" key="5">
    <source>
        <dbReference type="EMBL" id="KAF8001075.1"/>
    </source>
</evidence>
<dbReference type="PANTHER" id="PTHR12483">
    <property type="entry name" value="SOLUTE CARRIER FAMILY 31 COPPER TRANSPORTERS"/>
    <property type="match status" value="1"/>
</dbReference>
<comment type="caution">
    <text evidence="5">The sequence shown here is derived from an EMBL/GenBank/DDBJ whole genome shotgun (WGS) entry which is preliminary data.</text>
</comment>
<dbReference type="PANTHER" id="PTHR12483:SF115">
    <property type="entry name" value="COPPER TRANSPORT PROTEIN"/>
    <property type="match status" value="1"/>
</dbReference>
<keyword evidence="6" id="KW-1185">Reference proteome</keyword>
<dbReference type="EMBL" id="JACBPP010000006">
    <property type="protein sequence ID" value="KAF8001075.1"/>
    <property type="molecule type" value="Genomic_DNA"/>
</dbReference>
<evidence type="ECO:0000313" key="6">
    <source>
        <dbReference type="Proteomes" id="UP000649328"/>
    </source>
</evidence>
<dbReference type="Pfam" id="PF04145">
    <property type="entry name" value="Ctr"/>
    <property type="match status" value="1"/>
</dbReference>
<feature type="transmembrane region" description="Helical" evidence="4">
    <location>
        <begin position="44"/>
        <end position="64"/>
    </location>
</feature>
<dbReference type="AlphaFoldDB" id="A0A8H7GQ49"/>
<keyword evidence="4" id="KW-0813">Transport</keyword>
<evidence type="ECO:0000256" key="1">
    <source>
        <dbReference type="ARBA" id="ARBA00022692"/>
    </source>
</evidence>
<sequence length="155" mass="18066">MDHSAHGAMDHDMPMHDMCKMNMIFTWEWENTCVVYKWWHVKTVQGFVGTLVAIVLLSMLYEFARSWISRWKARWTPTLSAQNTPILAGRASKSLKIKLASLYAFQVGYSFMLMLVFMTYNGWYMLAVVIGAALGFYFWGTNGNRNQWFVIEKII</sequence>
<dbReference type="GO" id="GO:0005375">
    <property type="term" value="F:copper ion transmembrane transporter activity"/>
    <property type="evidence" value="ECO:0007669"/>
    <property type="project" value="UniProtKB-UniRule"/>
</dbReference>
<dbReference type="GO" id="GO:0000329">
    <property type="term" value="C:fungal-type vacuole membrane"/>
    <property type="evidence" value="ECO:0007669"/>
    <property type="project" value="TreeGrafter"/>
</dbReference>
<gene>
    <name evidence="5" type="ORF">HF325_004864</name>
</gene>
<comment type="similarity">
    <text evidence="4">Belongs to the copper transporter (Ctr) (TC 1.A.56) family. SLC31A subfamily.</text>
</comment>
<organism evidence="5 6">
    <name type="scientific">Metschnikowia pulcherrima</name>
    <dbReference type="NCBI Taxonomy" id="27326"/>
    <lineage>
        <taxon>Eukaryota</taxon>
        <taxon>Fungi</taxon>
        <taxon>Dikarya</taxon>
        <taxon>Ascomycota</taxon>
        <taxon>Saccharomycotina</taxon>
        <taxon>Pichiomycetes</taxon>
        <taxon>Metschnikowiaceae</taxon>
        <taxon>Metschnikowia</taxon>
    </lineage>
</organism>
<dbReference type="Proteomes" id="UP000649328">
    <property type="component" value="Unassembled WGS sequence"/>
</dbReference>
<dbReference type="InterPro" id="IPR007274">
    <property type="entry name" value="Cop_transporter"/>
</dbReference>
<protein>
    <recommendedName>
        <fullName evidence="4">Copper transport protein</fullName>
    </recommendedName>
</protein>
<keyword evidence="1 4" id="KW-0812">Transmembrane</keyword>
<feature type="transmembrane region" description="Helical" evidence="4">
    <location>
        <begin position="123"/>
        <end position="140"/>
    </location>
</feature>
<reference evidence="5" key="1">
    <citation type="submission" date="2020-10" db="EMBL/GenBank/DDBJ databases">
        <title>The Whole-Genome Sequence of Metschnikowia persimmonesis, a Novel Endophytic Yeast Species Isolated from Medicinal Plant Diospyros kaki Thumb.</title>
        <authorList>
            <person name="Rahmat E."/>
            <person name="Kang Y."/>
        </authorList>
    </citation>
    <scope>NUCLEOTIDE SEQUENCE</scope>
    <source>
        <strain evidence="5">KIOM G15050</strain>
    </source>
</reference>
<evidence type="ECO:0000256" key="2">
    <source>
        <dbReference type="ARBA" id="ARBA00022989"/>
    </source>
</evidence>
<name>A0A8H7GQ49_9ASCO</name>
<keyword evidence="2 4" id="KW-1133">Transmembrane helix</keyword>
<keyword evidence="4" id="KW-0406">Ion transport</keyword>
<feature type="transmembrane region" description="Helical" evidence="4">
    <location>
        <begin position="99"/>
        <end position="117"/>
    </location>
</feature>
<keyword evidence="3 4" id="KW-0472">Membrane</keyword>
<evidence type="ECO:0000256" key="4">
    <source>
        <dbReference type="RuleBase" id="RU367022"/>
    </source>
</evidence>
<keyword evidence="4" id="KW-0186">Copper</keyword>
<proteinExistence type="inferred from homology"/>
<keyword evidence="4" id="KW-0187">Copper transport</keyword>
<evidence type="ECO:0000256" key="3">
    <source>
        <dbReference type="ARBA" id="ARBA00023136"/>
    </source>
</evidence>
<comment type="subcellular location">
    <subcellularLocation>
        <location evidence="4">Membrane</location>
        <topology evidence="4">Multi-pass membrane protein</topology>
    </subcellularLocation>
</comment>